<feature type="compositionally biased region" description="Low complexity" evidence="8">
    <location>
        <begin position="345"/>
        <end position="357"/>
    </location>
</feature>
<evidence type="ECO:0000256" key="2">
    <source>
        <dbReference type="ARBA" id="ARBA00006168"/>
    </source>
</evidence>
<dbReference type="GO" id="GO:0000077">
    <property type="term" value="P:DNA damage checkpoint signaling"/>
    <property type="evidence" value="ECO:0007669"/>
    <property type="project" value="TreeGrafter"/>
</dbReference>
<feature type="compositionally biased region" description="Polar residues" evidence="8">
    <location>
        <begin position="36"/>
        <end position="55"/>
    </location>
</feature>
<dbReference type="GO" id="GO:0003689">
    <property type="term" value="F:DNA clamp loader activity"/>
    <property type="evidence" value="ECO:0007669"/>
    <property type="project" value="TreeGrafter"/>
</dbReference>
<keyword evidence="10" id="KW-1185">Reference proteome</keyword>
<feature type="compositionally biased region" description="Basic and acidic residues" evidence="8">
    <location>
        <begin position="687"/>
        <end position="701"/>
    </location>
</feature>
<feature type="compositionally biased region" description="Acidic residues" evidence="8">
    <location>
        <begin position="1103"/>
        <end position="1116"/>
    </location>
</feature>
<sequence>MAPKGSAGRSKSASPTKQAHKGKGREETKLAGEEVPQTQQPRLLSFSNDSDSILHSSPSPPRKAASSSQPVRTSSSSSSSSLSTNGRNARRSLFSSQQPRQLPLRNPGKAKARSSASVDDAIVISGSDEESYEVLHTSSRSRPQAQRHQETQAPRTPSSSTQLWADRYHPESSETLAVHRGKVDAVRKWLEEALDGPPSLRAYRRLLVLTGPSGSGKSATIKALSSVKDLNFEIVEWENSSGSSWNDTSNEYSSFPSSSTSVTRLFADFLASSSRFGVLNLNADDEAHDVQQNGSSLAAFKLPSSRAGLHSYSATKQETSSMSMAPSASQRLMPPPPVPRKSSEKSASSSPSLAEAKNANHRRVIVLDDLPNLSHLPTRMTFQSTLAALLSHTHAQAKQFAGVDRGLGLHSPPPIVLLLSDSTGRESDASIATDALVGRSQSFGWRRDEELNIRTVLGDELRRDPRVSEIKYNPVAPTILKKALVRVLDLVHTSLPTPSSFQTSNTHMPARKASKSKKASAAHRDKAFETELVKLLCAATDDGAAFAGEPQSRTDKAAGKRKAIERSTGGDLRSAITQMQFALEHSARSYSGSALKGSDAGARLKSAGVKRDRAGKALPLATEDAKIRARRLLAVTSRRESNLPLFHAVGRVLYNKRAGDPGGSDDEGDHNDHVSTQLASKTGRQRTVAEPKKSSDTNRCDVEDDEQNVEMDDWSDDCGQNSVSKSVLRDTEDGQPWTQLPPHLSHLHRRPSKISAEALWAQSPVDPSLLQLYLHHNFPSFCADIEQCSASLDYISAADSELRILTESWTHSSLSAYYSFLVTTGGILLSLPSPIPPVSGGQGLDQSSTSRFNVSGRSRHRQIRKSAFFDAYHRTRDMNDALEEAQAWLLGSTSDRVGAEHGKSFPRARNGNEGPGADLTSLISVPRSAMATEVAPLLAKLNAIGGSTDRNRNWGSRHFEASNSGINRSHRLGRVSASSSAEGSRARDLTAALATIGTFEHLTASQAAESAFALRTGAIEDNGLLGGAEGEQTEEDDQMVWHMAGSLESPAGTDRNVSAGTGQDGRPSLIWEEQDREQVDTAGEPPASTEDPVTLDDGVGLMDSEDEVVSDDGEWT</sequence>
<feature type="region of interest" description="Disordered" evidence="8">
    <location>
        <begin position="547"/>
        <end position="566"/>
    </location>
</feature>
<dbReference type="GO" id="GO:0003682">
    <property type="term" value="F:chromatin binding"/>
    <property type="evidence" value="ECO:0007669"/>
    <property type="project" value="TreeGrafter"/>
</dbReference>
<dbReference type="Gene3D" id="3.40.50.300">
    <property type="entry name" value="P-loop containing nucleotide triphosphate hydrolases"/>
    <property type="match status" value="1"/>
</dbReference>
<feature type="region of interest" description="Disordered" evidence="8">
    <location>
        <begin position="1048"/>
        <end position="1116"/>
    </location>
</feature>
<evidence type="ECO:0000256" key="7">
    <source>
        <dbReference type="ARBA" id="ARBA00023306"/>
    </source>
</evidence>
<keyword evidence="5" id="KW-0067">ATP-binding</keyword>
<comment type="subcellular location">
    <subcellularLocation>
        <location evidence="1">Nucleus</location>
    </subcellularLocation>
</comment>
<evidence type="ECO:0000313" key="10">
    <source>
        <dbReference type="Proteomes" id="UP001176517"/>
    </source>
</evidence>
<feature type="region of interest" description="Disordered" evidence="8">
    <location>
        <begin position="657"/>
        <end position="721"/>
    </location>
</feature>
<feature type="compositionally biased region" description="Acidic residues" evidence="8">
    <location>
        <begin position="702"/>
        <end position="716"/>
    </location>
</feature>
<feature type="compositionally biased region" description="Polar residues" evidence="8">
    <location>
        <begin position="136"/>
        <end position="163"/>
    </location>
</feature>
<feature type="compositionally biased region" description="Low complexity" evidence="8">
    <location>
        <begin position="62"/>
        <end position="83"/>
    </location>
</feature>
<feature type="compositionally biased region" description="Polar residues" evidence="8">
    <location>
        <begin position="497"/>
        <end position="507"/>
    </location>
</feature>
<feature type="compositionally biased region" description="Polar residues" evidence="8">
    <location>
        <begin position="313"/>
        <end position="330"/>
    </location>
</feature>
<feature type="compositionally biased region" description="Basic and acidic residues" evidence="8">
    <location>
        <begin position="552"/>
        <end position="565"/>
    </location>
</feature>
<feature type="region of interest" description="Disordered" evidence="8">
    <location>
        <begin position="313"/>
        <end position="357"/>
    </location>
</feature>
<evidence type="ECO:0000256" key="1">
    <source>
        <dbReference type="ARBA" id="ARBA00004123"/>
    </source>
</evidence>
<dbReference type="PANTHER" id="PTHR12172">
    <property type="entry name" value="CELL CYCLE CHECKPOINT PROTEIN RAD17"/>
    <property type="match status" value="1"/>
</dbReference>
<feature type="region of interest" description="Disordered" evidence="8">
    <location>
        <begin position="497"/>
        <end position="522"/>
    </location>
</feature>
<keyword evidence="6" id="KW-0539">Nucleus</keyword>
<evidence type="ECO:0000256" key="3">
    <source>
        <dbReference type="ARBA" id="ARBA00022741"/>
    </source>
</evidence>
<evidence type="ECO:0000313" key="9">
    <source>
        <dbReference type="EMBL" id="KAK0554405.1"/>
    </source>
</evidence>
<proteinExistence type="inferred from homology"/>
<dbReference type="GO" id="GO:0033314">
    <property type="term" value="P:mitotic DNA replication checkpoint signaling"/>
    <property type="evidence" value="ECO:0007669"/>
    <property type="project" value="TreeGrafter"/>
</dbReference>
<organism evidence="9 10">
    <name type="scientific">Tilletia horrida</name>
    <dbReference type="NCBI Taxonomy" id="155126"/>
    <lineage>
        <taxon>Eukaryota</taxon>
        <taxon>Fungi</taxon>
        <taxon>Dikarya</taxon>
        <taxon>Basidiomycota</taxon>
        <taxon>Ustilaginomycotina</taxon>
        <taxon>Exobasidiomycetes</taxon>
        <taxon>Tilletiales</taxon>
        <taxon>Tilletiaceae</taxon>
        <taxon>Tilletia</taxon>
    </lineage>
</organism>
<dbReference type="GO" id="GO:0006281">
    <property type="term" value="P:DNA repair"/>
    <property type="evidence" value="ECO:0007669"/>
    <property type="project" value="InterPro"/>
</dbReference>
<evidence type="ECO:0000256" key="4">
    <source>
        <dbReference type="ARBA" id="ARBA00022763"/>
    </source>
</evidence>
<evidence type="ECO:0000256" key="6">
    <source>
        <dbReference type="ARBA" id="ARBA00023242"/>
    </source>
</evidence>
<evidence type="ECO:0000256" key="8">
    <source>
        <dbReference type="SAM" id="MobiDB-lite"/>
    </source>
</evidence>
<evidence type="ECO:0000256" key="5">
    <source>
        <dbReference type="ARBA" id="ARBA00022840"/>
    </source>
</evidence>
<dbReference type="GO" id="GO:0005634">
    <property type="term" value="C:nucleus"/>
    <property type="evidence" value="ECO:0007669"/>
    <property type="project" value="UniProtKB-SubCell"/>
</dbReference>
<feature type="compositionally biased region" description="Basic residues" evidence="8">
    <location>
        <begin position="509"/>
        <end position="521"/>
    </location>
</feature>
<keyword evidence="4" id="KW-0227">DNA damage</keyword>
<dbReference type="InterPro" id="IPR027417">
    <property type="entry name" value="P-loop_NTPase"/>
</dbReference>
<protein>
    <submittedName>
        <fullName evidence="9">RFC checkpoint protein Rad17</fullName>
    </submittedName>
</protein>
<dbReference type="SUPFAM" id="SSF52540">
    <property type="entry name" value="P-loop containing nucleoside triphosphate hydrolases"/>
    <property type="match status" value="1"/>
</dbReference>
<feature type="region of interest" description="Disordered" evidence="8">
    <location>
        <begin position="1"/>
        <end position="163"/>
    </location>
</feature>
<reference evidence="9" key="1">
    <citation type="journal article" date="2023" name="PhytoFront">
        <title>Draft Genome Resources of Seven Strains of Tilletia horrida, Causal Agent of Kernel Smut of Rice.</title>
        <authorList>
            <person name="Khanal S."/>
            <person name="Antony Babu S."/>
            <person name="Zhou X.G."/>
        </authorList>
    </citation>
    <scope>NUCLEOTIDE SEQUENCE</scope>
    <source>
        <strain evidence="9">TX6</strain>
    </source>
</reference>
<dbReference type="PANTHER" id="PTHR12172:SF0">
    <property type="entry name" value="CELL CYCLE CHECKPOINT PROTEIN RAD17"/>
    <property type="match status" value="1"/>
</dbReference>
<comment type="caution">
    <text evidence="9">The sequence shown here is derived from an EMBL/GenBank/DDBJ whole genome shotgun (WGS) entry which is preliminary data.</text>
</comment>
<keyword evidence="3" id="KW-0547">Nucleotide-binding</keyword>
<dbReference type="GO" id="GO:0005524">
    <property type="term" value="F:ATP binding"/>
    <property type="evidence" value="ECO:0007669"/>
    <property type="project" value="UniProtKB-KW"/>
</dbReference>
<dbReference type="InterPro" id="IPR004582">
    <property type="entry name" value="Checkpoint_prot_Rad17_Rad24"/>
</dbReference>
<dbReference type="Pfam" id="PF03215">
    <property type="entry name" value="Rad17"/>
    <property type="match status" value="1"/>
</dbReference>
<dbReference type="Proteomes" id="UP001176517">
    <property type="component" value="Unassembled WGS sequence"/>
</dbReference>
<name>A0AAN6JT89_9BASI</name>
<dbReference type="EMBL" id="JAPDMZ010000038">
    <property type="protein sequence ID" value="KAK0554405.1"/>
    <property type="molecule type" value="Genomic_DNA"/>
</dbReference>
<gene>
    <name evidence="9" type="primary">rad17</name>
    <name evidence="9" type="ORF">OC846_002137</name>
</gene>
<accession>A0AAN6JT89</accession>
<feature type="region of interest" description="Disordered" evidence="8">
    <location>
        <begin position="592"/>
        <end position="611"/>
    </location>
</feature>
<keyword evidence="7" id="KW-0131">Cell cycle</keyword>
<dbReference type="AlphaFoldDB" id="A0AAN6JT89"/>
<comment type="similarity">
    <text evidence="2">Belongs to the rad17/RAD24 family.</text>
</comment>